<protein>
    <recommendedName>
        <fullName evidence="2">receptor protein-tyrosine kinase</fullName>
        <ecNumber evidence="2">2.7.10.1</ecNumber>
    </recommendedName>
</protein>
<evidence type="ECO:0000256" key="18">
    <source>
        <dbReference type="PIRSR" id="PIRSR000666-1"/>
    </source>
</evidence>
<dbReference type="CDD" id="cd09554">
    <property type="entry name" value="SAM_EPH-B4"/>
    <property type="match status" value="1"/>
</dbReference>
<proteinExistence type="predicted"/>
<dbReference type="Gene3D" id="1.10.150.50">
    <property type="entry name" value="Transcription Factor, Ets-1"/>
    <property type="match status" value="1"/>
</dbReference>
<name>A0AAV1N467_SCOSC</name>
<keyword evidence="15 28" id="KW-0675">Receptor</keyword>
<feature type="domain" description="Protein kinase" evidence="24">
    <location>
        <begin position="619"/>
        <end position="882"/>
    </location>
</feature>
<evidence type="ECO:0000313" key="28">
    <source>
        <dbReference type="EMBL" id="CAK6953770.1"/>
    </source>
</evidence>
<dbReference type="Gene3D" id="3.30.200.20">
    <property type="entry name" value="Phosphorylase Kinase, domain 1"/>
    <property type="match status" value="1"/>
</dbReference>
<keyword evidence="5 22" id="KW-0812">Transmembrane</keyword>
<dbReference type="InterPro" id="IPR001090">
    <property type="entry name" value="Ephrin_rcpt_lig-bd_dom"/>
</dbReference>
<dbReference type="GO" id="GO:0048646">
    <property type="term" value="P:anatomical structure formation involved in morphogenesis"/>
    <property type="evidence" value="ECO:0007669"/>
    <property type="project" value="UniProtKB-ARBA"/>
</dbReference>
<feature type="active site" description="Proton acceptor" evidence="18">
    <location>
        <position position="744"/>
    </location>
</feature>
<dbReference type="InterPro" id="IPR003961">
    <property type="entry name" value="FN3_dom"/>
</dbReference>
<dbReference type="Gene3D" id="2.10.50.10">
    <property type="entry name" value="Tumor Necrosis Factor Receptor, subunit A, domain 2"/>
    <property type="match status" value="1"/>
</dbReference>
<evidence type="ECO:0000256" key="20">
    <source>
        <dbReference type="PIRSR" id="PIRSR000666-3"/>
    </source>
</evidence>
<dbReference type="Gene3D" id="2.60.40.1770">
    <property type="entry name" value="ephrin a2 ectodomain"/>
    <property type="match status" value="1"/>
</dbReference>
<dbReference type="InterPro" id="IPR050449">
    <property type="entry name" value="Ephrin_rcpt_TKs"/>
</dbReference>
<dbReference type="GO" id="GO:0005005">
    <property type="term" value="F:transmembrane-ephrin receptor activity"/>
    <property type="evidence" value="ECO:0007669"/>
    <property type="project" value="TreeGrafter"/>
</dbReference>
<keyword evidence="4" id="KW-0808">Transferase</keyword>
<evidence type="ECO:0000256" key="10">
    <source>
        <dbReference type="ARBA" id="ARBA00022840"/>
    </source>
</evidence>
<dbReference type="Gene3D" id="2.60.120.260">
    <property type="entry name" value="Galactose-binding domain-like"/>
    <property type="match status" value="1"/>
</dbReference>
<dbReference type="SMART" id="SM00060">
    <property type="entry name" value="FN3"/>
    <property type="match status" value="2"/>
</dbReference>
<dbReference type="FunFam" id="2.60.120.260:FF:000071">
    <property type="entry name" value="Ephrin type-B receptor 4"/>
    <property type="match status" value="1"/>
</dbReference>
<dbReference type="InterPro" id="IPR001426">
    <property type="entry name" value="Tyr_kinase_rcpt_V_CS"/>
</dbReference>
<dbReference type="InterPro" id="IPR001245">
    <property type="entry name" value="Ser-Thr/Tyr_kinase_cat_dom"/>
</dbReference>
<dbReference type="PRINTS" id="PR00109">
    <property type="entry name" value="TYRKINASE"/>
</dbReference>
<dbReference type="InterPro" id="IPR008266">
    <property type="entry name" value="Tyr_kinase_AS"/>
</dbReference>
<comment type="subcellular location">
    <subcellularLocation>
        <location evidence="1">Cell membrane</location>
        <topology evidence="1">Single-pass type I membrane protein</topology>
    </subcellularLocation>
</comment>
<dbReference type="SUPFAM" id="SSF56112">
    <property type="entry name" value="Protein kinase-like (PK-like)"/>
    <property type="match status" value="1"/>
</dbReference>
<evidence type="ECO:0000256" key="2">
    <source>
        <dbReference type="ARBA" id="ARBA00011902"/>
    </source>
</evidence>
<evidence type="ECO:0000259" key="27">
    <source>
        <dbReference type="PROSITE" id="PS51550"/>
    </source>
</evidence>
<evidence type="ECO:0000259" key="25">
    <source>
        <dbReference type="PROSITE" id="PS50105"/>
    </source>
</evidence>
<evidence type="ECO:0000256" key="9">
    <source>
        <dbReference type="ARBA" id="ARBA00022777"/>
    </source>
</evidence>
<evidence type="ECO:0000256" key="15">
    <source>
        <dbReference type="ARBA" id="ARBA00023170"/>
    </source>
</evidence>
<keyword evidence="29" id="KW-1185">Reference proteome</keyword>
<dbReference type="Pfam" id="PF07714">
    <property type="entry name" value="PK_Tyr_Ser-Thr"/>
    <property type="match status" value="1"/>
</dbReference>
<evidence type="ECO:0000256" key="5">
    <source>
        <dbReference type="ARBA" id="ARBA00022692"/>
    </source>
</evidence>
<dbReference type="InterPro" id="IPR001660">
    <property type="entry name" value="SAM"/>
</dbReference>
<evidence type="ECO:0000259" key="24">
    <source>
        <dbReference type="PROSITE" id="PS50011"/>
    </source>
</evidence>
<evidence type="ECO:0000256" key="6">
    <source>
        <dbReference type="ARBA" id="ARBA00022729"/>
    </source>
</evidence>
<dbReference type="FunFam" id="1.10.510.10:FF:000015">
    <property type="entry name" value="Ephrin type-B receptor 2"/>
    <property type="match status" value="1"/>
</dbReference>
<dbReference type="InterPro" id="IPR011009">
    <property type="entry name" value="Kinase-like_dom_sf"/>
</dbReference>
<feature type="chain" id="PRO_5043460675" description="receptor protein-tyrosine kinase" evidence="23">
    <location>
        <begin position="25"/>
        <end position="985"/>
    </location>
</feature>
<keyword evidence="10 19" id="KW-0067">ATP-binding</keyword>
<dbReference type="InterPro" id="IPR037636">
    <property type="entry name" value="EPH-B4_SAM"/>
</dbReference>
<dbReference type="GO" id="GO:0005886">
    <property type="term" value="C:plasma membrane"/>
    <property type="evidence" value="ECO:0007669"/>
    <property type="project" value="UniProtKB-SubCell"/>
</dbReference>
<dbReference type="PANTHER" id="PTHR46877">
    <property type="entry name" value="EPH RECEPTOR A5"/>
    <property type="match status" value="1"/>
</dbReference>
<evidence type="ECO:0000256" key="21">
    <source>
        <dbReference type="PROSITE-ProRule" id="PRU10141"/>
    </source>
</evidence>
<dbReference type="EC" id="2.7.10.1" evidence="2"/>
<dbReference type="Pfam" id="PF25599">
    <property type="entry name" value="Ephrin_CRD"/>
    <property type="match status" value="1"/>
</dbReference>
<feature type="binding site" evidence="19 21">
    <location>
        <position position="651"/>
    </location>
    <ligand>
        <name>ATP</name>
        <dbReference type="ChEBI" id="CHEBI:30616"/>
    </ligand>
</feature>
<feature type="binding site" evidence="19">
    <location>
        <begin position="625"/>
        <end position="633"/>
    </location>
    <ligand>
        <name>ATP</name>
        <dbReference type="ChEBI" id="CHEBI:30616"/>
    </ligand>
</feature>
<dbReference type="InterPro" id="IPR013761">
    <property type="entry name" value="SAM/pointed_sf"/>
</dbReference>
<evidence type="ECO:0000259" key="26">
    <source>
        <dbReference type="PROSITE" id="PS50853"/>
    </source>
</evidence>
<keyword evidence="11 22" id="KW-1133">Transmembrane helix</keyword>
<gene>
    <name evidence="28" type="ORF">FSCOSCO3_A036065</name>
</gene>
<dbReference type="Gene3D" id="1.10.510.10">
    <property type="entry name" value="Transferase(Phosphotransferase) domain 1"/>
    <property type="match status" value="1"/>
</dbReference>
<feature type="signal peptide" evidence="23">
    <location>
        <begin position="1"/>
        <end position="24"/>
    </location>
</feature>
<dbReference type="InterPro" id="IPR000719">
    <property type="entry name" value="Prot_kinase_dom"/>
</dbReference>
<dbReference type="FunFam" id="3.30.200.20:FF:000001">
    <property type="entry name" value="Ephrin type-A receptor 5"/>
    <property type="match status" value="1"/>
</dbReference>
<dbReference type="SUPFAM" id="SSF47769">
    <property type="entry name" value="SAM/Pointed domain"/>
    <property type="match status" value="1"/>
</dbReference>
<dbReference type="InterPro" id="IPR027936">
    <property type="entry name" value="Eph_TM"/>
</dbReference>
<dbReference type="PROSITE" id="PS50853">
    <property type="entry name" value="FN3"/>
    <property type="match status" value="2"/>
</dbReference>
<feature type="domain" description="SAM" evidence="25">
    <location>
        <begin position="912"/>
        <end position="976"/>
    </location>
</feature>
<reference evidence="28 29" key="1">
    <citation type="submission" date="2024-01" db="EMBL/GenBank/DDBJ databases">
        <authorList>
            <person name="Alioto T."/>
            <person name="Alioto T."/>
            <person name="Gomez Garrido J."/>
        </authorList>
    </citation>
    <scope>NUCLEOTIDE SEQUENCE [LARGE SCALE GENOMIC DNA]</scope>
</reference>
<keyword evidence="6 23" id="KW-0732">Signal</keyword>
<feature type="disulfide bond" evidence="20">
    <location>
        <begin position="70"/>
        <end position="187"/>
    </location>
</feature>
<dbReference type="InterPro" id="IPR008979">
    <property type="entry name" value="Galactose-bd-like_sf"/>
</dbReference>
<dbReference type="Pfam" id="PF14575">
    <property type="entry name" value="EphA2_TM"/>
    <property type="match status" value="1"/>
</dbReference>
<dbReference type="PROSITE" id="PS00109">
    <property type="entry name" value="PROTEIN_KINASE_TYR"/>
    <property type="match status" value="1"/>
</dbReference>
<dbReference type="Gene3D" id="2.60.40.10">
    <property type="entry name" value="Immunoglobulins"/>
    <property type="match status" value="2"/>
</dbReference>
<dbReference type="Pfam" id="PF01404">
    <property type="entry name" value="Ephrin_lbd"/>
    <property type="match status" value="1"/>
</dbReference>
<dbReference type="PROSITE" id="PS51550">
    <property type="entry name" value="EPH_LBD"/>
    <property type="match status" value="1"/>
</dbReference>
<organism evidence="28 29">
    <name type="scientific">Scomber scombrus</name>
    <name type="common">Atlantic mackerel</name>
    <name type="synonym">Scomber vernalis</name>
    <dbReference type="NCBI Taxonomy" id="13677"/>
    <lineage>
        <taxon>Eukaryota</taxon>
        <taxon>Metazoa</taxon>
        <taxon>Chordata</taxon>
        <taxon>Craniata</taxon>
        <taxon>Vertebrata</taxon>
        <taxon>Euteleostomi</taxon>
        <taxon>Actinopterygii</taxon>
        <taxon>Neopterygii</taxon>
        <taxon>Teleostei</taxon>
        <taxon>Neoteleostei</taxon>
        <taxon>Acanthomorphata</taxon>
        <taxon>Pelagiaria</taxon>
        <taxon>Scombriformes</taxon>
        <taxon>Scombridae</taxon>
        <taxon>Scomber</taxon>
    </lineage>
</organism>
<keyword evidence="14 20" id="KW-1015">Disulfide bond</keyword>
<evidence type="ECO:0000256" key="3">
    <source>
        <dbReference type="ARBA" id="ARBA00022475"/>
    </source>
</evidence>
<dbReference type="PROSITE" id="PS50105">
    <property type="entry name" value="SAM_DOMAIN"/>
    <property type="match status" value="1"/>
</dbReference>
<dbReference type="PROSITE" id="PS00107">
    <property type="entry name" value="PROTEIN_KINASE_ATP"/>
    <property type="match status" value="1"/>
</dbReference>
<dbReference type="FunFam" id="2.10.50.10:FF:000001">
    <property type="entry name" value="Ephrin type-A receptor 5"/>
    <property type="match status" value="1"/>
</dbReference>
<evidence type="ECO:0000256" key="12">
    <source>
        <dbReference type="ARBA" id="ARBA00023136"/>
    </source>
</evidence>
<keyword evidence="7" id="KW-0677">Repeat</keyword>
<keyword evidence="13" id="KW-0829">Tyrosine-protein kinase</keyword>
<dbReference type="InterPro" id="IPR017441">
    <property type="entry name" value="Protein_kinase_ATP_BS"/>
</dbReference>
<dbReference type="InterPro" id="IPR020635">
    <property type="entry name" value="Tyr_kinase_cat_dom"/>
</dbReference>
<dbReference type="PIRSF" id="PIRSF000666">
    <property type="entry name" value="TyrPK_ephrin_receptor"/>
    <property type="match status" value="1"/>
</dbReference>
<dbReference type="PROSITE" id="PS00791">
    <property type="entry name" value="RECEPTOR_TYR_KIN_V_2"/>
    <property type="match status" value="1"/>
</dbReference>
<comment type="caution">
    <text evidence="28">The sequence shown here is derived from an EMBL/GenBank/DDBJ whole genome shotgun (WGS) entry which is preliminary data.</text>
</comment>
<evidence type="ECO:0000256" key="1">
    <source>
        <dbReference type="ARBA" id="ARBA00004251"/>
    </source>
</evidence>
<keyword evidence="8 19" id="KW-0547">Nucleotide-binding</keyword>
<dbReference type="SUPFAM" id="SSF49265">
    <property type="entry name" value="Fibronectin type III"/>
    <property type="match status" value="1"/>
</dbReference>
<evidence type="ECO:0000313" key="29">
    <source>
        <dbReference type="Proteomes" id="UP001314229"/>
    </source>
</evidence>
<keyword evidence="3" id="KW-1003">Cell membrane</keyword>
<dbReference type="SUPFAM" id="SSF49785">
    <property type="entry name" value="Galactose-binding domain-like"/>
    <property type="match status" value="1"/>
</dbReference>
<evidence type="ECO:0000256" key="23">
    <source>
        <dbReference type="SAM" id="SignalP"/>
    </source>
</evidence>
<dbReference type="PROSITE" id="PS50011">
    <property type="entry name" value="PROTEIN_KINASE_DOM"/>
    <property type="match status" value="1"/>
</dbReference>
<dbReference type="SMART" id="SM00454">
    <property type="entry name" value="SAM"/>
    <property type="match status" value="1"/>
</dbReference>
<evidence type="ECO:0000256" key="7">
    <source>
        <dbReference type="ARBA" id="ARBA00022737"/>
    </source>
</evidence>
<evidence type="ECO:0000256" key="17">
    <source>
        <dbReference type="ARBA" id="ARBA00055965"/>
    </source>
</evidence>
<dbReference type="CDD" id="cd00063">
    <property type="entry name" value="FN3"/>
    <property type="match status" value="2"/>
</dbReference>
<sequence length="985" mass="110044">MELTYISVVLMGCIFLDWAPQASAEEEVLMNTKTETSDLKWTIFSHAKTEWEEVSGLDEENNSVRTYEICQTDSSSSHWLRSGFIQRRGAAHVYVELRFTMMECSSRSTHHRSCKETFNLYYYQADSNEATATHPPWMENPYVKVDTVAADFLLRKGGEQKFNLKTLRLGPLSKRGLYLAFQAQGACMALLSVRVFFKKCPPLISSLSSFPETVPRTLVQEAQGVCVDYASLQGPRPRPPKLFCGEDGQWVGQATTSCACVPGFEPAEGNTRCTACSLGQFKSGAEGQCTGCPGFSHAPTRGASACVCRPGYLRAESDNPDASCTRPPSAPRSIVTQINDTTLSLEWNEPLDNGNREDLSYTVRCFVCRSPKGPCLSCGDSVSYRPSQHGLQGRRVEVWGLLPHTTYTFTIQAINGVSQLSGKDPASESVNITTSHDVPSLVSVIRKRDSTESSLTLHWSVPAQPHYTILQYQLRYCEKERRTEDQCLYTESNINQAVLTDLRRATQYEVQVRVRTMAGYGSFSPAAIFRTLPDGLDSSSQFLIPGILIAVGMLLLVTFVFVAAYCIRRHSRIKDPELSDKNSQYLVGQGVKVYIDPFTYEDPNEAVREFAKEIDVSFVKIEEVIGAGEFGEVCRGRLRVPGKKENYVAIKTLKGGYTDKQRRDFLSEASIMGQFQHPNIIHLEGIITASCPVMILTEFMENGALDSFLRLNDSQFTPIQLVGMLRGIASGMKYLAEMSYVHRDLAARNILINSNLVCKVSDFGLSRFLQENSSDPTYTSSLGGKIPIRWTAPEAIAFRKFTSASDVWSYGIVMWEVMSFGERPYWDMSNQDVINAIEQDYRLPPPPDCPTHLHQLMLDCWQKDRSARPRFADLVSALDKLIRNPASLKIVAQEGAGPSYPLLDQRAPIALSSCASVGEWLRAIKMERYEDSFLQAGFTSVDQLTQITTQELLRMGVTLAGHQRKILSSIQMMTFRNKSTTTVTF</sequence>
<evidence type="ECO:0000256" key="19">
    <source>
        <dbReference type="PIRSR" id="PIRSR000666-2"/>
    </source>
</evidence>
<dbReference type="Pfam" id="PF00536">
    <property type="entry name" value="SAM_1"/>
    <property type="match status" value="1"/>
</dbReference>
<evidence type="ECO:0000256" key="16">
    <source>
        <dbReference type="ARBA" id="ARBA00051243"/>
    </source>
</evidence>
<evidence type="ECO:0000256" key="8">
    <source>
        <dbReference type="ARBA" id="ARBA00022741"/>
    </source>
</evidence>
<keyword evidence="9" id="KW-0418">Kinase</keyword>
<dbReference type="InterPro" id="IPR016257">
    <property type="entry name" value="Tyr_kinase_ephrin_rcpt"/>
</dbReference>
<dbReference type="Pfam" id="PF00041">
    <property type="entry name" value="fn3"/>
    <property type="match status" value="2"/>
</dbReference>
<dbReference type="Proteomes" id="UP001314229">
    <property type="component" value="Unassembled WGS sequence"/>
</dbReference>
<feature type="domain" description="Eph LBD" evidence="27">
    <location>
        <begin position="26"/>
        <end position="205"/>
    </location>
</feature>
<feature type="domain" description="Fibronectin type-III" evidence="26">
    <location>
        <begin position="327"/>
        <end position="437"/>
    </location>
</feature>
<evidence type="ECO:0000256" key="22">
    <source>
        <dbReference type="SAM" id="Phobius"/>
    </source>
</evidence>
<evidence type="ECO:0000256" key="14">
    <source>
        <dbReference type="ARBA" id="ARBA00023157"/>
    </source>
</evidence>
<dbReference type="SMART" id="SM00219">
    <property type="entry name" value="TyrKc"/>
    <property type="match status" value="1"/>
</dbReference>
<accession>A0AAV1N467</accession>
<dbReference type="FunFam" id="1.10.150.50:FF:000001">
    <property type="entry name" value="Ephrin type-A receptor 5"/>
    <property type="match status" value="1"/>
</dbReference>
<feature type="domain" description="Fibronectin type-III" evidence="26">
    <location>
        <begin position="438"/>
        <end position="534"/>
    </location>
</feature>
<dbReference type="GO" id="GO:0048514">
    <property type="term" value="P:blood vessel morphogenesis"/>
    <property type="evidence" value="ECO:0007669"/>
    <property type="project" value="UniProtKB-ARBA"/>
</dbReference>
<keyword evidence="12 22" id="KW-0472">Membrane</keyword>
<comment type="function">
    <text evidence="17">Receptor tyrosine kinase which binds promiscuously transmembrane ephrin-B family ligands residing on adjacent cells, leading to contact-dependent bidirectional signaling into neighboring cells. The signaling pathway downstream of the receptor is referred to as forward signaling while the signaling pathway downstream of the ephrin ligand is referred to as reverse signaling. Together with its cognate ligand/functional ligand EFNB2 is involved in the regulation of cell adhesion and cell migration, and plays a central role in heart morphogenesis, angiogenesis and blood vessel remodeling and permeability. EPHB4-mediated forward signaling controls cellular repulsion and segregation from EFNB2-expressing cells. Involved in somitogenesis.</text>
</comment>
<evidence type="ECO:0000256" key="4">
    <source>
        <dbReference type="ARBA" id="ARBA00022679"/>
    </source>
</evidence>
<comment type="catalytic activity">
    <reaction evidence="16">
        <text>L-tyrosyl-[protein] + ATP = O-phospho-L-tyrosyl-[protein] + ADP + H(+)</text>
        <dbReference type="Rhea" id="RHEA:10596"/>
        <dbReference type="Rhea" id="RHEA-COMP:10136"/>
        <dbReference type="Rhea" id="RHEA-COMP:20101"/>
        <dbReference type="ChEBI" id="CHEBI:15378"/>
        <dbReference type="ChEBI" id="CHEBI:30616"/>
        <dbReference type="ChEBI" id="CHEBI:46858"/>
        <dbReference type="ChEBI" id="CHEBI:61978"/>
        <dbReference type="ChEBI" id="CHEBI:456216"/>
        <dbReference type="EC" id="2.7.10.1"/>
    </reaction>
</comment>
<dbReference type="InterPro" id="IPR013783">
    <property type="entry name" value="Ig-like_fold"/>
</dbReference>
<feature type="transmembrane region" description="Helical" evidence="22">
    <location>
        <begin position="542"/>
        <end position="567"/>
    </location>
</feature>
<dbReference type="FunFam" id="2.60.40.10:FF:000787">
    <property type="entry name" value="ephrin type-B receptor 4"/>
    <property type="match status" value="1"/>
</dbReference>
<dbReference type="FunFam" id="2.60.40.1770:FF:000003">
    <property type="entry name" value="ephrin type-B receptor 4"/>
    <property type="match status" value="1"/>
</dbReference>
<dbReference type="AlphaFoldDB" id="A0AAV1N467"/>
<dbReference type="GO" id="GO:0007411">
    <property type="term" value="P:axon guidance"/>
    <property type="evidence" value="ECO:0007669"/>
    <property type="project" value="TreeGrafter"/>
</dbReference>
<dbReference type="FunFam" id="2.60.40.10:FF:000059">
    <property type="entry name" value="Ephrin type-A receptor 6"/>
    <property type="match status" value="1"/>
</dbReference>
<feature type="disulfide bond" evidence="20">
    <location>
        <begin position="104"/>
        <end position="114"/>
    </location>
</feature>
<evidence type="ECO:0000256" key="11">
    <source>
        <dbReference type="ARBA" id="ARBA00022989"/>
    </source>
</evidence>
<dbReference type="GO" id="GO:0030425">
    <property type="term" value="C:dendrite"/>
    <property type="evidence" value="ECO:0007669"/>
    <property type="project" value="TreeGrafter"/>
</dbReference>
<dbReference type="InterPro" id="IPR036116">
    <property type="entry name" value="FN3_sf"/>
</dbReference>
<dbReference type="PANTHER" id="PTHR46877:SF19">
    <property type="entry name" value="RECEPTOR PROTEIN-TYROSINE KINASE"/>
    <property type="match status" value="1"/>
</dbReference>
<evidence type="ECO:0000256" key="13">
    <source>
        <dbReference type="ARBA" id="ARBA00023137"/>
    </source>
</evidence>
<dbReference type="CDD" id="cd05065">
    <property type="entry name" value="PTKc_EphR_B"/>
    <property type="match status" value="1"/>
</dbReference>
<dbReference type="SMART" id="SM00615">
    <property type="entry name" value="EPH_lbd"/>
    <property type="match status" value="1"/>
</dbReference>
<dbReference type="EMBL" id="CAWUFR010000014">
    <property type="protein sequence ID" value="CAK6953770.1"/>
    <property type="molecule type" value="Genomic_DNA"/>
</dbReference>
<dbReference type="GO" id="GO:0005524">
    <property type="term" value="F:ATP binding"/>
    <property type="evidence" value="ECO:0007669"/>
    <property type="project" value="UniProtKB-UniRule"/>
</dbReference>